<keyword evidence="1" id="KW-0808">Transferase</keyword>
<dbReference type="PANTHER" id="PTHR42957:SF1">
    <property type="entry name" value="HELICASE MJ1565-RELATED"/>
    <property type="match status" value="1"/>
</dbReference>
<dbReference type="InterPro" id="IPR027417">
    <property type="entry name" value="P-loop_NTPase"/>
</dbReference>
<dbReference type="AlphaFoldDB" id="A0A0P8CFH5"/>
<dbReference type="EMBL" id="LKCM01000383">
    <property type="protein sequence ID" value="KPQ41299.1"/>
    <property type="molecule type" value="Genomic_DNA"/>
</dbReference>
<dbReference type="GO" id="GO:0016740">
    <property type="term" value="F:transferase activity"/>
    <property type="evidence" value="ECO:0007669"/>
    <property type="project" value="UniProtKB-KW"/>
</dbReference>
<name>A0A0P8CFH5_9EURY</name>
<evidence type="ECO:0000313" key="1">
    <source>
        <dbReference type="EMBL" id="KPQ41299.1"/>
    </source>
</evidence>
<dbReference type="Gene3D" id="3.40.50.300">
    <property type="entry name" value="P-loop containing nucleotide triphosphate hydrolases"/>
    <property type="match status" value="1"/>
</dbReference>
<evidence type="ECO:0000313" key="2">
    <source>
        <dbReference type="Proteomes" id="UP000050360"/>
    </source>
</evidence>
<organism evidence="1 2">
    <name type="scientific">Candidatus Methanoperedens nitratireducens</name>
    <dbReference type="NCBI Taxonomy" id="1392998"/>
    <lineage>
        <taxon>Archaea</taxon>
        <taxon>Methanobacteriati</taxon>
        <taxon>Methanobacteriota</taxon>
        <taxon>Stenosarchaea group</taxon>
        <taxon>Methanomicrobia</taxon>
        <taxon>Methanosarcinales</taxon>
        <taxon>ANME-2 cluster</taxon>
        <taxon>Candidatus Methanoperedentaceae</taxon>
        <taxon>Candidatus Methanoperedens</taxon>
    </lineage>
</organism>
<dbReference type="PANTHER" id="PTHR42957">
    <property type="entry name" value="HELICASE MJ1565-RELATED"/>
    <property type="match status" value="1"/>
</dbReference>
<dbReference type="InterPro" id="IPR008571">
    <property type="entry name" value="HerA-like"/>
</dbReference>
<gene>
    <name evidence="1" type="ORF">MPEBLZ_04156</name>
</gene>
<proteinExistence type="predicted"/>
<sequence length="99" mass="10928">PGLSIIFATQRPAALHPDVMSQSDIIICHRLTAQDDITALEAVRPTYMREGIGDSLRKMGTEKGVAFIVDDNSESAHVVRMRPRKSWHGGDEPSALLKF</sequence>
<feature type="non-terminal residue" evidence="1">
    <location>
        <position position="1"/>
    </location>
</feature>
<reference evidence="1 2" key="1">
    <citation type="submission" date="2015-09" db="EMBL/GenBank/DDBJ databases">
        <title>A metagenomics-based metabolic model of nitrate-dependent anaerobic oxidation of methane by Methanoperedens-like archaea.</title>
        <authorList>
            <person name="Arshad A."/>
            <person name="Speth D.R."/>
            <person name="De Graaf R.M."/>
            <person name="Op Den Camp H.J."/>
            <person name="Jetten M.S."/>
            <person name="Welte C.U."/>
        </authorList>
    </citation>
    <scope>NUCLEOTIDE SEQUENCE [LARGE SCALE GENOMIC DNA]</scope>
</reference>
<dbReference type="Proteomes" id="UP000050360">
    <property type="component" value="Unassembled WGS sequence"/>
</dbReference>
<protein>
    <submittedName>
        <fullName evidence="1">Nucleotidyltransferase</fullName>
    </submittedName>
</protein>
<accession>A0A0P8CFH5</accession>
<comment type="caution">
    <text evidence="1">The sequence shown here is derived from an EMBL/GenBank/DDBJ whole genome shotgun (WGS) entry which is preliminary data.</text>
</comment>